<dbReference type="CDD" id="cd13959">
    <property type="entry name" value="PT_UbiA_COQ2"/>
    <property type="match status" value="1"/>
</dbReference>
<dbReference type="Proteomes" id="UP000799753">
    <property type="component" value="Unassembled WGS sequence"/>
</dbReference>
<dbReference type="Pfam" id="PF01040">
    <property type="entry name" value="UbiA"/>
    <property type="match status" value="1"/>
</dbReference>
<organism evidence="11 12">
    <name type="scientific">Massarina eburnea CBS 473.64</name>
    <dbReference type="NCBI Taxonomy" id="1395130"/>
    <lineage>
        <taxon>Eukaryota</taxon>
        <taxon>Fungi</taxon>
        <taxon>Dikarya</taxon>
        <taxon>Ascomycota</taxon>
        <taxon>Pezizomycotina</taxon>
        <taxon>Dothideomycetes</taxon>
        <taxon>Pleosporomycetidae</taxon>
        <taxon>Pleosporales</taxon>
        <taxon>Massarineae</taxon>
        <taxon>Massarinaceae</taxon>
        <taxon>Massarina</taxon>
    </lineage>
</organism>
<dbReference type="InterPro" id="IPR039653">
    <property type="entry name" value="Prenyltransferase"/>
</dbReference>
<dbReference type="AlphaFoldDB" id="A0A6A6RZY6"/>
<evidence type="ECO:0000256" key="3">
    <source>
        <dbReference type="ARBA" id="ARBA00005179"/>
    </source>
</evidence>
<evidence type="ECO:0000256" key="2">
    <source>
        <dbReference type="ARBA" id="ARBA00004141"/>
    </source>
</evidence>
<evidence type="ECO:0000313" key="11">
    <source>
        <dbReference type="EMBL" id="KAF2641126.1"/>
    </source>
</evidence>
<evidence type="ECO:0000256" key="10">
    <source>
        <dbReference type="SAM" id="Phobius"/>
    </source>
</evidence>
<sequence length="346" mass="37385">MSATETIHRRPNGKIQTTVNGKGANGTSNKPPPTRFDGVTTGSWVSLFPPGVIPYIQLARLSPPVPLLLIFFPHLFGLLHASITLSSPLPHLLSISAVLFVGSFFLSNAIHGWNDLIDAPIDAQIPRTAKRPIPRGAITERQAFVFTAVNAVIGFALFGTGWLPTETAWASIPSTVANFYYPFSKRHTHFPQVVLGVALQWAVVVGSSALGVHKAWKDTSVQALFAASLLWTVVYDTVYGFQDYDMDIKIGVKSTAVLIGRTWGKTILWLLSNIVVGLLVAAGWYAGIRGAVYYVVAAGGSFASLNLMMAMVDLSEPDSCSWWFTYGFWGPAIGISTGLLGEYVLA</sequence>
<evidence type="ECO:0000313" key="12">
    <source>
        <dbReference type="Proteomes" id="UP000799753"/>
    </source>
</evidence>
<keyword evidence="5" id="KW-0808">Transferase</keyword>
<evidence type="ECO:0000256" key="9">
    <source>
        <dbReference type="SAM" id="MobiDB-lite"/>
    </source>
</evidence>
<comment type="similarity">
    <text evidence="4">Belongs to the UbiA prenyltransferase family.</text>
</comment>
<feature type="transmembrane region" description="Helical" evidence="10">
    <location>
        <begin position="65"/>
        <end position="83"/>
    </location>
</feature>
<name>A0A6A6RZY6_9PLEO</name>
<dbReference type="OrthoDB" id="18170at2759"/>
<reference evidence="11" key="1">
    <citation type="journal article" date="2020" name="Stud. Mycol.">
        <title>101 Dothideomycetes genomes: a test case for predicting lifestyles and emergence of pathogens.</title>
        <authorList>
            <person name="Haridas S."/>
            <person name="Albert R."/>
            <person name="Binder M."/>
            <person name="Bloem J."/>
            <person name="Labutti K."/>
            <person name="Salamov A."/>
            <person name="Andreopoulos B."/>
            <person name="Baker S."/>
            <person name="Barry K."/>
            <person name="Bills G."/>
            <person name="Bluhm B."/>
            <person name="Cannon C."/>
            <person name="Castanera R."/>
            <person name="Culley D."/>
            <person name="Daum C."/>
            <person name="Ezra D."/>
            <person name="Gonzalez J."/>
            <person name="Henrissat B."/>
            <person name="Kuo A."/>
            <person name="Liang C."/>
            <person name="Lipzen A."/>
            <person name="Lutzoni F."/>
            <person name="Magnuson J."/>
            <person name="Mondo S."/>
            <person name="Nolan M."/>
            <person name="Ohm R."/>
            <person name="Pangilinan J."/>
            <person name="Park H.-J."/>
            <person name="Ramirez L."/>
            <person name="Alfaro M."/>
            <person name="Sun H."/>
            <person name="Tritt A."/>
            <person name="Yoshinaga Y."/>
            <person name="Zwiers L.-H."/>
            <person name="Turgeon B."/>
            <person name="Goodwin S."/>
            <person name="Spatafora J."/>
            <person name="Crous P."/>
            <person name="Grigoriev I."/>
        </authorList>
    </citation>
    <scope>NUCLEOTIDE SEQUENCE</scope>
    <source>
        <strain evidence="11">CBS 473.64</strain>
    </source>
</reference>
<comment type="pathway">
    <text evidence="3">Secondary metabolite biosynthesis.</text>
</comment>
<keyword evidence="8 10" id="KW-0472">Membrane</keyword>
<dbReference type="GO" id="GO:0005743">
    <property type="term" value="C:mitochondrial inner membrane"/>
    <property type="evidence" value="ECO:0007669"/>
    <property type="project" value="TreeGrafter"/>
</dbReference>
<dbReference type="GO" id="GO:0008412">
    <property type="term" value="F:4-hydroxybenzoate polyprenyltransferase activity"/>
    <property type="evidence" value="ECO:0007669"/>
    <property type="project" value="TreeGrafter"/>
</dbReference>
<evidence type="ECO:0000256" key="7">
    <source>
        <dbReference type="ARBA" id="ARBA00022989"/>
    </source>
</evidence>
<keyword evidence="12" id="KW-1185">Reference proteome</keyword>
<feature type="compositionally biased region" description="Polar residues" evidence="9">
    <location>
        <begin position="14"/>
        <end position="29"/>
    </location>
</feature>
<dbReference type="InterPro" id="IPR000537">
    <property type="entry name" value="UbiA_prenyltransferase"/>
</dbReference>
<proteinExistence type="inferred from homology"/>
<protein>
    <submittedName>
        <fullName evidence="11">UbiA-domain-containing protein</fullName>
    </submittedName>
</protein>
<evidence type="ECO:0000256" key="8">
    <source>
        <dbReference type="ARBA" id="ARBA00023136"/>
    </source>
</evidence>
<feature type="region of interest" description="Disordered" evidence="9">
    <location>
        <begin position="1"/>
        <end position="35"/>
    </location>
</feature>
<feature type="transmembrane region" description="Helical" evidence="10">
    <location>
        <begin position="89"/>
        <end position="106"/>
    </location>
</feature>
<feature type="transmembrane region" description="Helical" evidence="10">
    <location>
        <begin position="323"/>
        <end position="345"/>
    </location>
</feature>
<dbReference type="PANTHER" id="PTHR11048">
    <property type="entry name" value="PRENYLTRANSFERASES"/>
    <property type="match status" value="1"/>
</dbReference>
<feature type="transmembrane region" description="Helical" evidence="10">
    <location>
        <begin position="223"/>
        <end position="241"/>
    </location>
</feature>
<accession>A0A6A6RZY6</accession>
<feature type="transmembrane region" description="Helical" evidence="10">
    <location>
        <begin position="292"/>
        <end position="311"/>
    </location>
</feature>
<comment type="subcellular location">
    <subcellularLocation>
        <location evidence="2">Membrane</location>
        <topology evidence="2">Multi-pass membrane protein</topology>
    </subcellularLocation>
</comment>
<dbReference type="Gene3D" id="1.20.120.1780">
    <property type="entry name" value="UbiA prenyltransferase"/>
    <property type="match status" value="1"/>
</dbReference>
<gene>
    <name evidence="11" type="ORF">P280DRAFT_398915</name>
</gene>
<dbReference type="Gene3D" id="1.10.357.140">
    <property type="entry name" value="UbiA prenyltransferase"/>
    <property type="match status" value="1"/>
</dbReference>
<evidence type="ECO:0000256" key="4">
    <source>
        <dbReference type="ARBA" id="ARBA00005985"/>
    </source>
</evidence>
<dbReference type="EMBL" id="MU006783">
    <property type="protein sequence ID" value="KAF2641126.1"/>
    <property type="molecule type" value="Genomic_DNA"/>
</dbReference>
<keyword evidence="6 10" id="KW-0812">Transmembrane</keyword>
<comment type="cofactor">
    <cofactor evidence="1">
        <name>Mg(2+)</name>
        <dbReference type="ChEBI" id="CHEBI:18420"/>
    </cofactor>
</comment>
<dbReference type="FunFam" id="1.10.357.140:FF:000008">
    <property type="entry name" value="4-hydroxybenzoate octaprenyltransferase"/>
    <property type="match status" value="1"/>
</dbReference>
<dbReference type="GO" id="GO:0006744">
    <property type="term" value="P:ubiquinone biosynthetic process"/>
    <property type="evidence" value="ECO:0007669"/>
    <property type="project" value="TreeGrafter"/>
</dbReference>
<dbReference type="PANTHER" id="PTHR11048:SF28">
    <property type="entry name" value="4-HYDROXYBENZOATE POLYPRENYLTRANSFERASE, MITOCHONDRIAL"/>
    <property type="match status" value="1"/>
</dbReference>
<evidence type="ECO:0000256" key="6">
    <source>
        <dbReference type="ARBA" id="ARBA00022692"/>
    </source>
</evidence>
<evidence type="ECO:0000256" key="5">
    <source>
        <dbReference type="ARBA" id="ARBA00022679"/>
    </source>
</evidence>
<feature type="transmembrane region" description="Helical" evidence="10">
    <location>
        <begin position="267"/>
        <end position="285"/>
    </location>
</feature>
<keyword evidence="7 10" id="KW-1133">Transmembrane helix</keyword>
<dbReference type="FunFam" id="1.20.120.1780:FF:000001">
    <property type="entry name" value="4-hydroxybenzoate octaprenyltransferase"/>
    <property type="match status" value="1"/>
</dbReference>
<evidence type="ECO:0000256" key="1">
    <source>
        <dbReference type="ARBA" id="ARBA00001946"/>
    </source>
</evidence>
<feature type="transmembrane region" description="Helical" evidence="10">
    <location>
        <begin position="143"/>
        <end position="163"/>
    </location>
</feature>
<dbReference type="InterPro" id="IPR044878">
    <property type="entry name" value="UbiA_sf"/>
</dbReference>
<feature type="transmembrane region" description="Helical" evidence="10">
    <location>
        <begin position="190"/>
        <end position="211"/>
    </location>
</feature>